<dbReference type="PANTHER" id="PTHR21255:SF4">
    <property type="entry name" value="DYNEIN LIGHT CHAIN TCTEX-TYPE"/>
    <property type="match status" value="1"/>
</dbReference>
<protein>
    <recommendedName>
        <fullName evidence="4">Tctex-1</fullName>
    </recommendedName>
</protein>
<dbReference type="InterPro" id="IPR005334">
    <property type="entry name" value="Tctex-1-like"/>
</dbReference>
<evidence type="ECO:0000313" key="2">
    <source>
        <dbReference type="EMBL" id="KZF25637.1"/>
    </source>
</evidence>
<evidence type="ECO:0000256" key="1">
    <source>
        <dbReference type="SAM" id="MobiDB-lite"/>
    </source>
</evidence>
<dbReference type="InterPro" id="IPR038586">
    <property type="entry name" value="Tctex-1-like_sf"/>
</dbReference>
<dbReference type="STRING" id="1328760.A0A161THC0"/>
<reference evidence="2 3" key="1">
    <citation type="journal article" date="2016" name="Fungal Biol.">
        <title>The genome of Xylona heveae provides a window into fungal endophytism.</title>
        <authorList>
            <person name="Gazis R."/>
            <person name="Kuo A."/>
            <person name="Riley R."/>
            <person name="LaButti K."/>
            <person name="Lipzen A."/>
            <person name="Lin J."/>
            <person name="Amirebrahimi M."/>
            <person name="Hesse C.N."/>
            <person name="Spatafora J.W."/>
            <person name="Henrissat B."/>
            <person name="Hainaut M."/>
            <person name="Grigoriev I.V."/>
            <person name="Hibbett D.S."/>
        </authorList>
    </citation>
    <scope>NUCLEOTIDE SEQUENCE [LARGE SCALE GENOMIC DNA]</scope>
    <source>
        <strain evidence="2 3">TC161</strain>
    </source>
</reference>
<name>A0A161THC0_XYLHT</name>
<keyword evidence="3" id="KW-1185">Reference proteome</keyword>
<dbReference type="GO" id="GO:0045505">
    <property type="term" value="F:dynein intermediate chain binding"/>
    <property type="evidence" value="ECO:0007669"/>
    <property type="project" value="TreeGrafter"/>
</dbReference>
<dbReference type="OMA" id="YKFACNS"/>
<dbReference type="Proteomes" id="UP000076632">
    <property type="component" value="Unassembled WGS sequence"/>
</dbReference>
<organism evidence="2 3">
    <name type="scientific">Xylona heveae (strain CBS 132557 / TC161)</name>
    <dbReference type="NCBI Taxonomy" id="1328760"/>
    <lineage>
        <taxon>Eukaryota</taxon>
        <taxon>Fungi</taxon>
        <taxon>Dikarya</taxon>
        <taxon>Ascomycota</taxon>
        <taxon>Pezizomycotina</taxon>
        <taxon>Xylonomycetes</taxon>
        <taxon>Xylonales</taxon>
        <taxon>Xylonaceae</taxon>
        <taxon>Xylona</taxon>
    </lineage>
</organism>
<dbReference type="RefSeq" id="XP_018191192.1">
    <property type="nucleotide sequence ID" value="XM_018335836.1"/>
</dbReference>
<feature type="compositionally biased region" description="Low complexity" evidence="1">
    <location>
        <begin position="119"/>
        <end position="129"/>
    </location>
</feature>
<evidence type="ECO:0000313" key="3">
    <source>
        <dbReference type="Proteomes" id="UP000076632"/>
    </source>
</evidence>
<dbReference type="GO" id="GO:0005868">
    <property type="term" value="C:cytoplasmic dynein complex"/>
    <property type="evidence" value="ECO:0007669"/>
    <property type="project" value="TreeGrafter"/>
</dbReference>
<dbReference type="GeneID" id="28900973"/>
<dbReference type="AlphaFoldDB" id="A0A161THC0"/>
<dbReference type="Gene3D" id="3.30.1140.40">
    <property type="entry name" value="Tctex-1"/>
    <property type="match status" value="1"/>
</dbReference>
<dbReference type="InParanoid" id="A0A161THC0"/>
<gene>
    <name evidence="2" type="ORF">L228DRAFT_280863</name>
</gene>
<dbReference type="GO" id="GO:0007018">
    <property type="term" value="P:microtubule-based movement"/>
    <property type="evidence" value="ECO:0007669"/>
    <property type="project" value="TreeGrafter"/>
</dbReference>
<feature type="region of interest" description="Disordered" evidence="1">
    <location>
        <begin position="78"/>
        <end position="140"/>
    </location>
</feature>
<accession>A0A161THC0</accession>
<dbReference type="CDD" id="cd21456">
    <property type="entry name" value="DLC-like_SpDlc1-like"/>
    <property type="match status" value="1"/>
</dbReference>
<dbReference type="Pfam" id="PF03645">
    <property type="entry name" value="Tctex-1"/>
    <property type="match status" value="1"/>
</dbReference>
<dbReference type="GO" id="GO:0005737">
    <property type="term" value="C:cytoplasm"/>
    <property type="evidence" value="ECO:0007669"/>
    <property type="project" value="TreeGrafter"/>
</dbReference>
<proteinExistence type="predicted"/>
<sequence length="174" mass="18625">MASTMIPPVSHARLREIATEACNSTLGSAHEYEHSKTESWNTNIINTILRSLIAESSSGSQSPSYKYAVNSTIIQHLSSSRKQPTGASTSTSTQVGANEASARDDTHPVAGGVGDERPSVSSSANAPSVGRRGMHSATGAYWNNEKDGMWSFKYETGEEKGMDVVISVIWIYIG</sequence>
<feature type="compositionally biased region" description="Polar residues" evidence="1">
    <location>
        <begin position="78"/>
        <end position="96"/>
    </location>
</feature>
<dbReference type="EMBL" id="KV407455">
    <property type="protein sequence ID" value="KZF25637.1"/>
    <property type="molecule type" value="Genomic_DNA"/>
</dbReference>
<dbReference type="OrthoDB" id="10059120at2759"/>
<evidence type="ECO:0008006" key="4">
    <source>
        <dbReference type="Google" id="ProtNLM"/>
    </source>
</evidence>
<dbReference type="PANTHER" id="PTHR21255">
    <property type="entry name" value="T-COMPLEX-ASSOCIATED-TESTIS-EXPRESSED 1/ DYNEIN LIGHT CHAIN"/>
    <property type="match status" value="1"/>
</dbReference>